<comment type="subcellular location">
    <subcellularLocation>
        <location evidence="1">Cell membrane</location>
        <topology evidence="1">Multi-pass membrane protein</topology>
    </subcellularLocation>
</comment>
<keyword evidence="9" id="KW-0010">Activator</keyword>
<name>A0A3S9A7P1_9BACL</name>
<dbReference type="GO" id="GO:0005524">
    <property type="term" value="F:ATP binding"/>
    <property type="evidence" value="ECO:0007669"/>
    <property type="project" value="UniProtKB-KW"/>
</dbReference>
<dbReference type="PROSITE" id="PS50042">
    <property type="entry name" value="CNMP_BINDING_3"/>
    <property type="match status" value="1"/>
</dbReference>
<keyword evidence="4 10" id="KW-0812">Transmembrane</keyword>
<dbReference type="PROSITE" id="PS50893">
    <property type="entry name" value="ABC_TRANSPORTER_2"/>
    <property type="match status" value="1"/>
</dbReference>
<dbReference type="PRINTS" id="PR00103">
    <property type="entry name" value="CAMPKINASE"/>
</dbReference>
<dbReference type="PROSITE" id="PS50929">
    <property type="entry name" value="ABC_TM1F"/>
    <property type="match status" value="1"/>
</dbReference>
<dbReference type="Gene3D" id="3.40.50.300">
    <property type="entry name" value="P-loop containing nucleotide triphosphate hydrolases"/>
    <property type="match status" value="1"/>
</dbReference>
<dbReference type="Pfam" id="PF00027">
    <property type="entry name" value="cNMP_binding"/>
    <property type="match status" value="1"/>
</dbReference>
<reference evidence="15" key="1">
    <citation type="submission" date="2018-12" db="EMBL/GenBank/DDBJ databases">
        <title>Genome sequence of Peanibacillus sp.</title>
        <authorList>
            <person name="Subramani G."/>
            <person name="Srinivasan S."/>
            <person name="Kim M.K."/>
        </authorList>
    </citation>
    <scope>NUCLEOTIDE SEQUENCE [LARGE SCALE GENOMIC DNA]</scope>
    <source>
        <strain evidence="15">18JY67-1</strain>
    </source>
</reference>
<evidence type="ECO:0000256" key="10">
    <source>
        <dbReference type="SAM" id="Phobius"/>
    </source>
</evidence>
<dbReference type="Proteomes" id="UP000272528">
    <property type="component" value="Chromosome"/>
</dbReference>
<feature type="domain" description="ABC transporter" evidence="12">
    <location>
        <begin position="340"/>
        <end position="574"/>
    </location>
</feature>
<feature type="transmembrane region" description="Helical" evidence="10">
    <location>
        <begin position="281"/>
        <end position="305"/>
    </location>
</feature>
<gene>
    <name evidence="14" type="ORF">EJC50_20130</name>
</gene>
<proteinExistence type="predicted"/>
<dbReference type="SUPFAM" id="SSF51206">
    <property type="entry name" value="cAMP-binding domain-like"/>
    <property type="match status" value="1"/>
</dbReference>
<keyword evidence="5" id="KW-0547">Nucleotide-binding</keyword>
<evidence type="ECO:0000256" key="9">
    <source>
        <dbReference type="ARBA" id="ARBA00023159"/>
    </source>
</evidence>
<evidence type="ECO:0000256" key="3">
    <source>
        <dbReference type="ARBA" id="ARBA00022475"/>
    </source>
</evidence>
<evidence type="ECO:0000259" key="12">
    <source>
        <dbReference type="PROSITE" id="PS50893"/>
    </source>
</evidence>
<evidence type="ECO:0000256" key="2">
    <source>
        <dbReference type="ARBA" id="ARBA00022448"/>
    </source>
</evidence>
<evidence type="ECO:0000256" key="8">
    <source>
        <dbReference type="ARBA" id="ARBA00023136"/>
    </source>
</evidence>
<dbReference type="CDD" id="cd00038">
    <property type="entry name" value="CAP_ED"/>
    <property type="match status" value="1"/>
</dbReference>
<evidence type="ECO:0000256" key="7">
    <source>
        <dbReference type="ARBA" id="ARBA00022989"/>
    </source>
</evidence>
<dbReference type="CDD" id="cd07346">
    <property type="entry name" value="ABC_6TM_exporters"/>
    <property type="match status" value="1"/>
</dbReference>
<dbReference type="SUPFAM" id="SSF52540">
    <property type="entry name" value="P-loop containing nucleoside triphosphate hydrolases"/>
    <property type="match status" value="1"/>
</dbReference>
<dbReference type="InterPro" id="IPR018490">
    <property type="entry name" value="cNMP-bd_dom_sf"/>
</dbReference>
<dbReference type="Gene3D" id="1.20.1560.10">
    <property type="entry name" value="ABC transporter type 1, transmembrane domain"/>
    <property type="match status" value="1"/>
</dbReference>
<dbReference type="PANTHER" id="PTHR43394:SF1">
    <property type="entry name" value="ATP-BINDING CASSETTE SUB-FAMILY B MEMBER 10, MITOCHONDRIAL"/>
    <property type="match status" value="1"/>
</dbReference>
<dbReference type="InterPro" id="IPR003593">
    <property type="entry name" value="AAA+_ATPase"/>
</dbReference>
<keyword evidence="8 10" id="KW-0472">Membrane</keyword>
<evidence type="ECO:0000313" key="15">
    <source>
        <dbReference type="Proteomes" id="UP000272528"/>
    </source>
</evidence>
<keyword evidence="7 10" id="KW-1133">Transmembrane helix</keyword>
<evidence type="ECO:0000256" key="1">
    <source>
        <dbReference type="ARBA" id="ARBA00004651"/>
    </source>
</evidence>
<dbReference type="SMART" id="SM00100">
    <property type="entry name" value="cNMP"/>
    <property type="match status" value="1"/>
</dbReference>
<dbReference type="InterPro" id="IPR003439">
    <property type="entry name" value="ABC_transporter-like_ATP-bd"/>
</dbReference>
<dbReference type="Pfam" id="PF00005">
    <property type="entry name" value="ABC_tran"/>
    <property type="match status" value="1"/>
</dbReference>
<feature type="transmembrane region" description="Helical" evidence="10">
    <location>
        <begin position="250"/>
        <end position="269"/>
    </location>
</feature>
<dbReference type="FunFam" id="3.40.50.300:FF:000221">
    <property type="entry name" value="Multidrug ABC transporter ATP-binding protein"/>
    <property type="match status" value="1"/>
</dbReference>
<dbReference type="InterPro" id="IPR027417">
    <property type="entry name" value="P-loop_NTPase"/>
</dbReference>
<evidence type="ECO:0000313" key="14">
    <source>
        <dbReference type="EMBL" id="AZN41723.1"/>
    </source>
</evidence>
<dbReference type="GO" id="GO:0005886">
    <property type="term" value="C:plasma membrane"/>
    <property type="evidence" value="ECO:0007669"/>
    <property type="project" value="UniProtKB-SubCell"/>
</dbReference>
<evidence type="ECO:0000259" key="13">
    <source>
        <dbReference type="PROSITE" id="PS50929"/>
    </source>
</evidence>
<dbReference type="SUPFAM" id="SSF90123">
    <property type="entry name" value="ABC transporter transmembrane region"/>
    <property type="match status" value="1"/>
</dbReference>
<keyword evidence="15" id="KW-1185">Reference proteome</keyword>
<dbReference type="AlphaFoldDB" id="A0A3S9A7P1"/>
<feature type="transmembrane region" description="Helical" evidence="10">
    <location>
        <begin position="139"/>
        <end position="157"/>
    </location>
</feature>
<evidence type="ECO:0000256" key="6">
    <source>
        <dbReference type="ARBA" id="ARBA00022840"/>
    </source>
</evidence>
<dbReference type="Gene3D" id="2.60.120.10">
    <property type="entry name" value="Jelly Rolls"/>
    <property type="match status" value="1"/>
</dbReference>
<accession>A0A3S9A7P1</accession>
<keyword evidence="3" id="KW-1003">Cell membrane</keyword>
<dbReference type="InterPro" id="IPR039421">
    <property type="entry name" value="Type_1_exporter"/>
</dbReference>
<feature type="domain" description="Cyclic nucleotide-binding" evidence="11">
    <location>
        <begin position="598"/>
        <end position="718"/>
    </location>
</feature>
<dbReference type="InterPro" id="IPR011527">
    <property type="entry name" value="ABC1_TM_dom"/>
</dbReference>
<keyword evidence="2" id="KW-0813">Transport</keyword>
<evidence type="ECO:0000256" key="4">
    <source>
        <dbReference type="ARBA" id="ARBA00022692"/>
    </source>
</evidence>
<evidence type="ECO:0000256" key="5">
    <source>
        <dbReference type="ARBA" id="ARBA00022741"/>
    </source>
</evidence>
<dbReference type="SMART" id="SM00382">
    <property type="entry name" value="AAA"/>
    <property type="match status" value="1"/>
</dbReference>
<keyword evidence="6 14" id="KW-0067">ATP-binding</keyword>
<feature type="domain" description="ABC transmembrane type-1" evidence="13">
    <location>
        <begin position="24"/>
        <end position="306"/>
    </location>
</feature>
<dbReference type="InterPro" id="IPR036640">
    <property type="entry name" value="ABC1_TM_sf"/>
</dbReference>
<dbReference type="InterPro" id="IPR014710">
    <property type="entry name" value="RmlC-like_jellyroll"/>
</dbReference>
<organism evidence="14 15">
    <name type="scientific">Paenibacillus albus</name>
    <dbReference type="NCBI Taxonomy" id="2495582"/>
    <lineage>
        <taxon>Bacteria</taxon>
        <taxon>Bacillati</taxon>
        <taxon>Bacillota</taxon>
        <taxon>Bacilli</taxon>
        <taxon>Bacillales</taxon>
        <taxon>Paenibacillaceae</taxon>
        <taxon>Paenibacillus</taxon>
    </lineage>
</organism>
<dbReference type="InterPro" id="IPR000595">
    <property type="entry name" value="cNMP-bd_dom"/>
</dbReference>
<dbReference type="KEGG" id="palb:EJC50_20130"/>
<dbReference type="GO" id="GO:0016887">
    <property type="term" value="F:ATP hydrolysis activity"/>
    <property type="evidence" value="ECO:0007669"/>
    <property type="project" value="InterPro"/>
</dbReference>
<sequence>MCSVMLYLYKSVMPYLARSKRMLFFFLMALLFELSFEYFTSLSIKYLIDDAITPRNMTVFIVLLLALLIGGILNLVVGVGGDYLMSKLNETILLGLRKDLYDKTQKLSAHFYSKYRVGDIVGRFTIDIPAVEHANLQSLSILIVSALSTVVGTILLFTFDWKLSLIAVVGIAAMFLPQKLLNKKAHHYNEEYLEVVEKFSNNMNEEMKTYKIIRGFRLQESMKRRFEKQLRTWFALGVKKSFIHSNLERLPIMVLSVVNASILGVGGYFTFQGTMTVGELLAFYSVFDTLGLAVISIMEVAPDLIEGEVSMKRINEVLELPSDMEEDEDAEKSGGMKKQIAFEEVTFGYSEAAPVIRDMSLTIPAGSYVALVGNSGSGKSTLIQLLMRFYDPQRGTIRIDDHDLRDVRLSELFKRTGVIFQEPYLFHATVRDNLLIGNPDASEEETVAAARAVEAHEAILQLPEGYDTWIENDGANLSVHLRNRISIARTLLRANELTFLDEVAASLDPESEASLNSALIQAHKGKTVIAASHRPKTVSQADLIYFIEKGQIVEEGSHVELMALQGAYYELWNKQQGFHLSQDGEASIDPVRLKQLPFFSYMDNTLLNEISGFLATEQIRTGHYVFRQGETGNKMYIIARGKMEVSKLNEEGIAQVVAVLQDGDHFGEIALLMDAPRNADLKALTDCTLLSLTRKQLLPLLDRNEEMKARLYRSLIERS</sequence>
<evidence type="ECO:0000259" key="11">
    <source>
        <dbReference type="PROSITE" id="PS50042"/>
    </source>
</evidence>
<dbReference type="OrthoDB" id="9804259at2"/>
<dbReference type="GO" id="GO:0015421">
    <property type="term" value="F:ABC-type oligopeptide transporter activity"/>
    <property type="evidence" value="ECO:0007669"/>
    <property type="project" value="TreeGrafter"/>
</dbReference>
<dbReference type="Pfam" id="PF00664">
    <property type="entry name" value="ABC_membrane"/>
    <property type="match status" value="1"/>
</dbReference>
<dbReference type="EMBL" id="CP034437">
    <property type="protein sequence ID" value="AZN41723.1"/>
    <property type="molecule type" value="Genomic_DNA"/>
</dbReference>
<protein>
    <submittedName>
        <fullName evidence="14">ATP-binding cassette domain-containing protein</fullName>
    </submittedName>
</protein>
<feature type="transmembrane region" description="Helical" evidence="10">
    <location>
        <begin position="59"/>
        <end position="79"/>
    </location>
</feature>
<dbReference type="PANTHER" id="PTHR43394">
    <property type="entry name" value="ATP-DEPENDENT PERMEASE MDL1, MITOCHONDRIAL"/>
    <property type="match status" value="1"/>
</dbReference>